<dbReference type="GO" id="GO:0005829">
    <property type="term" value="C:cytosol"/>
    <property type="evidence" value="ECO:0007669"/>
    <property type="project" value="TreeGrafter"/>
</dbReference>
<protein>
    <recommendedName>
        <fullName evidence="6 7">Thioredoxin</fullName>
    </recommendedName>
</protein>
<evidence type="ECO:0000256" key="6">
    <source>
        <dbReference type="NCBIfam" id="TIGR01068"/>
    </source>
</evidence>
<keyword evidence="5 9" id="KW-0676">Redox-active center</keyword>
<reference evidence="11 12" key="1">
    <citation type="journal article" date="2015" name="Nature">
        <title>rRNA introns, odd ribosomes, and small enigmatic genomes across a large radiation of phyla.</title>
        <authorList>
            <person name="Brown C.T."/>
            <person name="Hug L.A."/>
            <person name="Thomas B.C."/>
            <person name="Sharon I."/>
            <person name="Castelle C.J."/>
            <person name="Singh A."/>
            <person name="Wilkins M.J."/>
            <person name="Williams K.H."/>
            <person name="Banfield J.F."/>
        </authorList>
    </citation>
    <scope>NUCLEOTIDE SEQUENCE [LARGE SCALE GENOMIC DNA]</scope>
</reference>
<dbReference type="PIRSF" id="PIRSF000077">
    <property type="entry name" value="Thioredoxin"/>
    <property type="match status" value="1"/>
</dbReference>
<dbReference type="NCBIfam" id="TIGR01068">
    <property type="entry name" value="thioredoxin"/>
    <property type="match status" value="1"/>
</dbReference>
<dbReference type="GO" id="GO:0015035">
    <property type="term" value="F:protein-disulfide reductase activity"/>
    <property type="evidence" value="ECO:0007669"/>
    <property type="project" value="UniProtKB-UniRule"/>
</dbReference>
<dbReference type="EMBL" id="LBPO01000002">
    <property type="protein sequence ID" value="KKP59471.1"/>
    <property type="molecule type" value="Genomic_DNA"/>
</dbReference>
<feature type="site" description="Deprotonates C-terminal active site Cys" evidence="8">
    <location>
        <position position="25"/>
    </location>
</feature>
<name>A0A0G0B6W3_9BACT</name>
<sequence>MSEVNFTDANFKEEVLDAAMPVFVDFWAPWCGPCQMMGPIVEELAHEFEGKNIKIGKCNVDENGETASRYNIMSIPSFMVFKGGEPVDQITGGVQKEKLAEMIKRFVD</sequence>
<dbReference type="InterPro" id="IPR017937">
    <property type="entry name" value="Thioredoxin_CS"/>
</dbReference>
<evidence type="ECO:0000256" key="4">
    <source>
        <dbReference type="ARBA" id="ARBA00023157"/>
    </source>
</evidence>
<dbReference type="GO" id="GO:0045454">
    <property type="term" value="P:cell redox homeostasis"/>
    <property type="evidence" value="ECO:0007669"/>
    <property type="project" value="TreeGrafter"/>
</dbReference>
<dbReference type="PROSITE" id="PS00194">
    <property type="entry name" value="THIOREDOXIN_1"/>
    <property type="match status" value="1"/>
</dbReference>
<evidence type="ECO:0000256" key="9">
    <source>
        <dbReference type="PIRSR" id="PIRSR000077-4"/>
    </source>
</evidence>
<comment type="caution">
    <text evidence="11">The sequence shown here is derived from an EMBL/GenBank/DDBJ whole genome shotgun (WGS) entry which is preliminary data.</text>
</comment>
<evidence type="ECO:0000256" key="2">
    <source>
        <dbReference type="ARBA" id="ARBA00022448"/>
    </source>
</evidence>
<evidence type="ECO:0000313" key="11">
    <source>
        <dbReference type="EMBL" id="KKP59471.1"/>
    </source>
</evidence>
<keyword evidence="2" id="KW-0813">Transport</keyword>
<feature type="site" description="Contributes to redox potential value" evidence="8">
    <location>
        <position position="32"/>
    </location>
</feature>
<dbReference type="Proteomes" id="UP000034927">
    <property type="component" value="Unassembled WGS sequence"/>
</dbReference>
<evidence type="ECO:0000313" key="12">
    <source>
        <dbReference type="Proteomes" id="UP000034927"/>
    </source>
</evidence>
<feature type="domain" description="Thioredoxin" evidence="10">
    <location>
        <begin position="1"/>
        <end position="108"/>
    </location>
</feature>
<dbReference type="FunFam" id="3.40.30.10:FF:000001">
    <property type="entry name" value="Thioredoxin"/>
    <property type="match status" value="1"/>
</dbReference>
<dbReference type="PROSITE" id="PS51352">
    <property type="entry name" value="THIOREDOXIN_2"/>
    <property type="match status" value="1"/>
</dbReference>
<evidence type="ECO:0000256" key="7">
    <source>
        <dbReference type="PIRNR" id="PIRNR000077"/>
    </source>
</evidence>
<accession>A0A0G0B6W3</accession>
<dbReference type="Pfam" id="PF00085">
    <property type="entry name" value="Thioredoxin"/>
    <property type="match status" value="1"/>
</dbReference>
<evidence type="ECO:0000256" key="3">
    <source>
        <dbReference type="ARBA" id="ARBA00022982"/>
    </source>
</evidence>
<dbReference type="SUPFAM" id="SSF52833">
    <property type="entry name" value="Thioredoxin-like"/>
    <property type="match status" value="1"/>
</dbReference>
<evidence type="ECO:0000256" key="1">
    <source>
        <dbReference type="ARBA" id="ARBA00008987"/>
    </source>
</evidence>
<comment type="similarity">
    <text evidence="1 7">Belongs to the thioredoxin family.</text>
</comment>
<dbReference type="PRINTS" id="PR00421">
    <property type="entry name" value="THIOREDOXIN"/>
</dbReference>
<keyword evidence="3" id="KW-0249">Electron transport</keyword>
<keyword evidence="4 9" id="KW-1015">Disulfide bond</keyword>
<gene>
    <name evidence="11" type="ORF">UR53_C0002G0085</name>
</gene>
<feature type="active site" description="Nucleophile" evidence="8">
    <location>
        <position position="31"/>
    </location>
</feature>
<feature type="site" description="Contributes to redox potential value" evidence="8">
    <location>
        <position position="33"/>
    </location>
</feature>
<dbReference type="InterPro" id="IPR036249">
    <property type="entry name" value="Thioredoxin-like_sf"/>
</dbReference>
<dbReference type="PANTHER" id="PTHR45663">
    <property type="entry name" value="GEO12009P1"/>
    <property type="match status" value="1"/>
</dbReference>
<evidence type="ECO:0000256" key="5">
    <source>
        <dbReference type="ARBA" id="ARBA00023284"/>
    </source>
</evidence>
<feature type="disulfide bond" description="Redox-active" evidence="9">
    <location>
        <begin position="31"/>
        <end position="34"/>
    </location>
</feature>
<feature type="active site" description="Nucleophile" evidence="8">
    <location>
        <position position="34"/>
    </location>
</feature>
<dbReference type="AlphaFoldDB" id="A0A0G0B6W3"/>
<dbReference type="CDD" id="cd02947">
    <property type="entry name" value="TRX_family"/>
    <property type="match status" value="1"/>
</dbReference>
<organism evidence="11 12">
    <name type="scientific">Candidatus Magasanikbacteria bacterium GW2011_GWC2_34_16</name>
    <dbReference type="NCBI Taxonomy" id="1619045"/>
    <lineage>
        <taxon>Bacteria</taxon>
        <taxon>Candidatus Magasanikiibacteriota</taxon>
    </lineage>
</organism>
<dbReference type="PANTHER" id="PTHR45663:SF11">
    <property type="entry name" value="GEO12009P1"/>
    <property type="match status" value="1"/>
</dbReference>
<evidence type="ECO:0000259" key="10">
    <source>
        <dbReference type="PROSITE" id="PS51352"/>
    </source>
</evidence>
<proteinExistence type="inferred from homology"/>
<dbReference type="InterPro" id="IPR005746">
    <property type="entry name" value="Thioredoxin"/>
</dbReference>
<dbReference type="InterPro" id="IPR013766">
    <property type="entry name" value="Thioredoxin_domain"/>
</dbReference>
<evidence type="ECO:0000256" key="8">
    <source>
        <dbReference type="PIRSR" id="PIRSR000077-1"/>
    </source>
</evidence>
<dbReference type="Gene3D" id="3.40.30.10">
    <property type="entry name" value="Glutaredoxin"/>
    <property type="match status" value="1"/>
</dbReference>